<evidence type="ECO:0000259" key="1">
    <source>
        <dbReference type="Pfam" id="PF23868"/>
    </source>
</evidence>
<evidence type="ECO:0000313" key="2">
    <source>
        <dbReference type="EMBL" id="KAF2269435.1"/>
    </source>
</evidence>
<accession>A0A9P4NA77</accession>
<keyword evidence="3" id="KW-1185">Reference proteome</keyword>
<dbReference type="InterPro" id="IPR056196">
    <property type="entry name" value="Mmc1_C"/>
</dbReference>
<comment type="caution">
    <text evidence="2">The sequence shown here is derived from an EMBL/GenBank/DDBJ whole genome shotgun (WGS) entry which is preliminary data.</text>
</comment>
<sequence length="621" mass="69492">MPPWVAYVPRSTSLLNGRAIERLSLSFSCRNVTIANFYLRHASTHISPTAINVRPNIPPRNEEVYNALSQLNIAAAPYVNISRLQLALRGLAVQYAVVRIAILSLNRQRNARRLARLLLADPLGDEGQWEKKLEHEEDECGRAVLLRYGDEFDSHTPSPLYKILSVPSQFLRSYNLEILVSTLNTNISSVRATSTTEGSKDAILVPKLQAPTARGMPVPYPVHKALVLGDGLESAVTYGKFTANDTIDTGAMLKVAINLPPTSLEVGVDEAETYSLVNVDTGTKALAKFRESIANSEYFERGWFRSGLPPLSKWLVHNLQPSEPIKPVIKDLIASIVDDVDIGISEADALQQSEAASSITHEQTSESILKHLENWAEKSHTELRDQLDDAFATRNWRKLAWWKLFWRVDDVGMITEEIIERRWLVDAEKNSVYLAGRMNQAGFPETTEDISKMVTPASEQTQPPSIVDKPKTGILTQVNEIIPWPSQIATGRAILLKDTIPPLQALAQRLILNSLSNTALSSALSALLYVSVPTFSPFEAGAVAALGLVYSLRRMQKLWERARETWQSEVREEGRRTLKQTEDMVRLIVRSTKKPVEDEGVRERKVAREAVLRVRDALRRM</sequence>
<dbReference type="EMBL" id="ML986582">
    <property type="protein sequence ID" value="KAF2269435.1"/>
    <property type="molecule type" value="Genomic_DNA"/>
</dbReference>
<dbReference type="AlphaFoldDB" id="A0A9P4NA77"/>
<dbReference type="Proteomes" id="UP000800093">
    <property type="component" value="Unassembled WGS sequence"/>
</dbReference>
<dbReference type="Pfam" id="PF23868">
    <property type="entry name" value="Mmc1_C"/>
    <property type="match status" value="1"/>
</dbReference>
<gene>
    <name evidence="2" type="ORF">CC78DRAFT_487054</name>
</gene>
<dbReference type="Pfam" id="PF23867">
    <property type="entry name" value="Mmc1_N"/>
    <property type="match status" value="1"/>
</dbReference>
<dbReference type="PANTHER" id="PTHR38644">
    <property type="entry name" value="EXPRESSED PROTEIN"/>
    <property type="match status" value="1"/>
</dbReference>
<proteinExistence type="predicted"/>
<reference evidence="3" key="1">
    <citation type="journal article" date="2020" name="Stud. Mycol.">
        <title>101 Dothideomycetes genomes: A test case for predicting lifestyles and emergence of pathogens.</title>
        <authorList>
            <person name="Haridas S."/>
            <person name="Albert R."/>
            <person name="Binder M."/>
            <person name="Bloem J."/>
            <person name="LaButti K."/>
            <person name="Salamov A."/>
            <person name="Andreopoulos B."/>
            <person name="Baker S."/>
            <person name="Barry K."/>
            <person name="Bills G."/>
            <person name="Bluhm B."/>
            <person name="Cannon C."/>
            <person name="Castanera R."/>
            <person name="Culley D."/>
            <person name="Daum C."/>
            <person name="Ezra D."/>
            <person name="Gonzalez J."/>
            <person name="Henrissat B."/>
            <person name="Kuo A."/>
            <person name="Liang C."/>
            <person name="Lipzen A."/>
            <person name="Lutzoni F."/>
            <person name="Magnuson J."/>
            <person name="Mondo S."/>
            <person name="Nolan M."/>
            <person name="Ohm R."/>
            <person name="Pangilinan J."/>
            <person name="Park H.-J."/>
            <person name="Ramirez L."/>
            <person name="Alfaro M."/>
            <person name="Sun H."/>
            <person name="Tritt A."/>
            <person name="Yoshinaga Y."/>
            <person name="Zwiers L.-H."/>
            <person name="Turgeon B."/>
            <person name="Goodwin S."/>
            <person name="Spatafora J."/>
            <person name="Crous P."/>
            <person name="Grigoriev I."/>
        </authorList>
    </citation>
    <scope>NUCLEOTIDE SEQUENCE [LARGE SCALE GENOMIC DNA]</scope>
    <source>
        <strain evidence="3">CBS 304.66</strain>
    </source>
</reference>
<protein>
    <recommendedName>
        <fullName evidence="1">Mmc1 C-terminal domain-containing protein</fullName>
    </recommendedName>
</protein>
<dbReference type="PANTHER" id="PTHR38644:SF1">
    <property type="entry name" value="EXPRESSED PROTEIN"/>
    <property type="match status" value="1"/>
</dbReference>
<feature type="domain" description="Mmc1 C-terminal" evidence="1">
    <location>
        <begin position="369"/>
        <end position="575"/>
    </location>
</feature>
<organism evidence="2 3">
    <name type="scientific">Lojkania enalia</name>
    <dbReference type="NCBI Taxonomy" id="147567"/>
    <lineage>
        <taxon>Eukaryota</taxon>
        <taxon>Fungi</taxon>
        <taxon>Dikarya</taxon>
        <taxon>Ascomycota</taxon>
        <taxon>Pezizomycotina</taxon>
        <taxon>Dothideomycetes</taxon>
        <taxon>Pleosporomycetidae</taxon>
        <taxon>Pleosporales</taxon>
        <taxon>Pleosporales incertae sedis</taxon>
        <taxon>Lojkania</taxon>
    </lineage>
</organism>
<dbReference type="OrthoDB" id="5319015at2759"/>
<evidence type="ECO:0000313" key="3">
    <source>
        <dbReference type="Proteomes" id="UP000800093"/>
    </source>
</evidence>
<name>A0A9P4NA77_9PLEO</name>